<dbReference type="PROSITE" id="PS00954">
    <property type="entry name" value="IGP_DEHYDRATASE_1"/>
    <property type="match status" value="1"/>
</dbReference>
<comment type="subcellular location">
    <subcellularLocation>
        <location evidence="6">Cytoplasm</location>
    </subcellularLocation>
</comment>
<protein>
    <recommendedName>
        <fullName evidence="2 6">Imidazoleglycerol-phosphate dehydratase</fullName>
        <shortName evidence="6">IGPD</shortName>
        <ecNumber evidence="6">4.2.1.19</ecNumber>
    </recommendedName>
</protein>
<dbReference type="PROSITE" id="PS00955">
    <property type="entry name" value="IGP_DEHYDRATASE_2"/>
    <property type="match status" value="1"/>
</dbReference>
<evidence type="ECO:0000256" key="4">
    <source>
        <dbReference type="ARBA" id="ARBA00023102"/>
    </source>
</evidence>
<dbReference type="InterPro" id="IPR000807">
    <property type="entry name" value="ImidazoleglycerolP_deHydtase"/>
</dbReference>
<dbReference type="EC" id="4.2.1.19" evidence="6"/>
<dbReference type="GO" id="GO:0005737">
    <property type="term" value="C:cytoplasm"/>
    <property type="evidence" value="ECO:0007669"/>
    <property type="project" value="UniProtKB-SubCell"/>
</dbReference>
<dbReference type="SUPFAM" id="SSF54211">
    <property type="entry name" value="Ribosomal protein S5 domain 2-like"/>
    <property type="match status" value="2"/>
</dbReference>
<dbReference type="AlphaFoldDB" id="A0A832T5T9"/>
<evidence type="ECO:0000256" key="6">
    <source>
        <dbReference type="HAMAP-Rule" id="MF_00076"/>
    </source>
</evidence>
<dbReference type="InterPro" id="IPR020568">
    <property type="entry name" value="Ribosomal_Su5_D2-typ_SF"/>
</dbReference>
<comment type="caution">
    <text evidence="7">The sequence shown here is derived from an EMBL/GenBank/DDBJ whole genome shotgun (WGS) entry which is preliminary data.</text>
</comment>
<dbReference type="UniPathway" id="UPA00031">
    <property type="reaction ID" value="UER00011"/>
</dbReference>
<dbReference type="NCBIfam" id="NF002114">
    <property type="entry name" value="PRK00951.2-4"/>
    <property type="match status" value="1"/>
</dbReference>
<dbReference type="InterPro" id="IPR038494">
    <property type="entry name" value="IGPD_sf"/>
</dbReference>
<dbReference type="Gene3D" id="3.30.230.40">
    <property type="entry name" value="Imidazole glycerol phosphate dehydratase, domain 1"/>
    <property type="match status" value="2"/>
</dbReference>
<evidence type="ECO:0000313" key="8">
    <source>
        <dbReference type="Proteomes" id="UP000619545"/>
    </source>
</evidence>
<evidence type="ECO:0000313" key="7">
    <source>
        <dbReference type="EMBL" id="HII69917.1"/>
    </source>
</evidence>
<dbReference type="HAMAP" id="MF_00076">
    <property type="entry name" value="HisB"/>
    <property type="match status" value="1"/>
</dbReference>
<dbReference type="CDD" id="cd07914">
    <property type="entry name" value="IGPD"/>
    <property type="match status" value="1"/>
</dbReference>
<evidence type="ECO:0000256" key="2">
    <source>
        <dbReference type="ARBA" id="ARBA00016664"/>
    </source>
</evidence>
<dbReference type="EMBL" id="DUJS01000002">
    <property type="protein sequence ID" value="HII69917.1"/>
    <property type="molecule type" value="Genomic_DNA"/>
</dbReference>
<evidence type="ECO:0000256" key="1">
    <source>
        <dbReference type="ARBA" id="ARBA00005047"/>
    </source>
</evidence>
<proteinExistence type="inferred from homology"/>
<dbReference type="GO" id="GO:0004424">
    <property type="term" value="F:imidazoleglycerol-phosphate dehydratase activity"/>
    <property type="evidence" value="ECO:0007669"/>
    <property type="project" value="UniProtKB-UniRule"/>
</dbReference>
<keyword evidence="4 6" id="KW-0368">Histidine biosynthesis</keyword>
<dbReference type="Pfam" id="PF00475">
    <property type="entry name" value="IGPD"/>
    <property type="match status" value="1"/>
</dbReference>
<sequence length="198" mass="21992">MRTADVKRTTKETEVEVSVNLDGSGRAKVDTGLPFFDHLLHQFAFHGRIDVEIKARGDLEVDDHHTVEDVGICLGKALNEALGDREGIRRIAWALVPMDEALVECAVDISGRPYFVLKGYRPRRNRIGSPPLSTENVSHFWKSFCDHAGVTMHVVVRWWDNDHHAIEAMFKAVGRALGAAKEIVGDGVPSTKGTLRRG</sequence>
<dbReference type="FunFam" id="3.30.230.40:FF:000001">
    <property type="entry name" value="Imidazoleglycerol-phosphate dehydratase HisB"/>
    <property type="match status" value="1"/>
</dbReference>
<dbReference type="InterPro" id="IPR020565">
    <property type="entry name" value="ImidazoleglycerP_deHydtase_CS"/>
</dbReference>
<keyword evidence="5 6" id="KW-0456">Lyase</keyword>
<organism evidence="7 8">
    <name type="scientific">Methanopyrus kandleri</name>
    <dbReference type="NCBI Taxonomy" id="2320"/>
    <lineage>
        <taxon>Archaea</taxon>
        <taxon>Methanobacteriati</taxon>
        <taxon>Methanobacteriota</taxon>
        <taxon>Methanomada group</taxon>
        <taxon>Methanopyri</taxon>
        <taxon>Methanopyrales</taxon>
        <taxon>Methanopyraceae</taxon>
        <taxon>Methanopyrus</taxon>
    </lineage>
</organism>
<evidence type="ECO:0000256" key="3">
    <source>
        <dbReference type="ARBA" id="ARBA00022605"/>
    </source>
</evidence>
<dbReference type="PANTHER" id="PTHR23133:SF2">
    <property type="entry name" value="IMIDAZOLEGLYCEROL-PHOSPHATE DEHYDRATASE"/>
    <property type="match status" value="1"/>
</dbReference>
<dbReference type="Proteomes" id="UP000619545">
    <property type="component" value="Unassembled WGS sequence"/>
</dbReference>
<dbReference type="FunFam" id="3.30.230.40:FF:000003">
    <property type="entry name" value="Imidazoleglycerol-phosphate dehydratase HisB"/>
    <property type="match status" value="1"/>
</dbReference>
<comment type="similarity">
    <text evidence="6">Belongs to the imidazoleglycerol-phosphate dehydratase family.</text>
</comment>
<accession>A0A832T5T9</accession>
<name>A0A832T5T9_9EURY</name>
<comment type="pathway">
    <text evidence="1 6">Amino-acid biosynthesis; L-histidine biosynthesis; L-histidine from 5-phospho-alpha-D-ribose 1-diphosphate: step 6/9.</text>
</comment>
<keyword evidence="6" id="KW-0963">Cytoplasm</keyword>
<keyword evidence="3 6" id="KW-0028">Amino-acid biosynthesis</keyword>
<comment type="catalytic activity">
    <reaction evidence="6">
        <text>D-erythro-1-(imidazol-4-yl)glycerol 3-phosphate = 3-(imidazol-4-yl)-2-oxopropyl phosphate + H2O</text>
        <dbReference type="Rhea" id="RHEA:11040"/>
        <dbReference type="ChEBI" id="CHEBI:15377"/>
        <dbReference type="ChEBI" id="CHEBI:57766"/>
        <dbReference type="ChEBI" id="CHEBI:58278"/>
        <dbReference type="EC" id="4.2.1.19"/>
    </reaction>
</comment>
<dbReference type="GO" id="GO:0000105">
    <property type="term" value="P:L-histidine biosynthetic process"/>
    <property type="evidence" value="ECO:0007669"/>
    <property type="project" value="UniProtKB-UniRule"/>
</dbReference>
<dbReference type="PANTHER" id="PTHR23133">
    <property type="entry name" value="IMIDAZOLEGLYCEROL-PHOSPHATE DEHYDRATASE HIS7"/>
    <property type="match status" value="1"/>
</dbReference>
<dbReference type="NCBIfam" id="NF002111">
    <property type="entry name" value="PRK00951.2-1"/>
    <property type="match status" value="1"/>
</dbReference>
<evidence type="ECO:0000256" key="5">
    <source>
        <dbReference type="ARBA" id="ARBA00023239"/>
    </source>
</evidence>
<gene>
    <name evidence="6 7" type="primary">hisB</name>
    <name evidence="7" type="ORF">HA336_01625</name>
</gene>
<reference evidence="7" key="1">
    <citation type="journal article" date="2020" name="bioRxiv">
        <title>A rank-normalized archaeal taxonomy based on genome phylogeny resolves widespread incomplete and uneven classifications.</title>
        <authorList>
            <person name="Rinke C."/>
            <person name="Chuvochina M."/>
            <person name="Mussig A.J."/>
            <person name="Chaumeil P.-A."/>
            <person name="Waite D.W."/>
            <person name="Whitman W.B."/>
            <person name="Parks D.H."/>
            <person name="Hugenholtz P."/>
        </authorList>
    </citation>
    <scope>NUCLEOTIDE SEQUENCE</scope>
    <source>
        <strain evidence="7">UBA8853</strain>
    </source>
</reference>